<organism evidence="2 3">
    <name type="scientific">Rhodanobacter humi</name>
    <dbReference type="NCBI Taxonomy" id="1888173"/>
    <lineage>
        <taxon>Bacteria</taxon>
        <taxon>Pseudomonadati</taxon>
        <taxon>Pseudomonadota</taxon>
        <taxon>Gammaproteobacteria</taxon>
        <taxon>Lysobacterales</taxon>
        <taxon>Rhodanobacteraceae</taxon>
        <taxon>Rhodanobacter</taxon>
    </lineage>
</organism>
<evidence type="ECO:0000256" key="1">
    <source>
        <dbReference type="SAM" id="SignalP"/>
    </source>
</evidence>
<dbReference type="PROSITE" id="PS51257">
    <property type="entry name" value="PROKAR_LIPOPROTEIN"/>
    <property type="match status" value="1"/>
</dbReference>
<gene>
    <name evidence="2" type="ORF">AB7878_00975</name>
</gene>
<name>A0ABV4AL81_9GAMM</name>
<reference evidence="2 3" key="1">
    <citation type="submission" date="2024-07" db="EMBL/GenBank/DDBJ databases">
        <title>Molecular mechanisms and environmental adaptations of flagellar loss and biofilm growth of Rhodanobacter under environmental stress.</title>
        <authorList>
            <person name="Chen M."/>
        </authorList>
    </citation>
    <scope>NUCLEOTIDE SEQUENCE [LARGE SCALE GENOMIC DNA]</scope>
    <source>
        <strain evidence="2 3">RS22</strain>
    </source>
</reference>
<keyword evidence="3" id="KW-1185">Reference proteome</keyword>
<evidence type="ECO:0000313" key="2">
    <source>
        <dbReference type="EMBL" id="MEY2180978.1"/>
    </source>
</evidence>
<dbReference type="Proteomes" id="UP001562159">
    <property type="component" value="Unassembled WGS sequence"/>
</dbReference>
<accession>A0ABV4AL81</accession>
<feature type="chain" id="PRO_5046161567" evidence="1">
    <location>
        <begin position="29"/>
        <end position="187"/>
    </location>
</feature>
<dbReference type="InterPro" id="IPR021307">
    <property type="entry name" value="DUF2884"/>
</dbReference>
<sequence>MKLRSLACTALLCTLLAACGRDSGTTIAGDNGSIQLRDGVAVIHVTGQPDARVSGDGDLSIDGKPVTLTSDQRDLLKQYYVGVYKIRSEGIATGKAGAALAGQAVGSVMSGLTHGDTDKIGKDIQAQAGKVTAQAAAICDGLEQLRAAQDAVAAQVAAFRPYATLDKDKVAKCKQGMDGANRSLAGH</sequence>
<evidence type="ECO:0000313" key="3">
    <source>
        <dbReference type="Proteomes" id="UP001562159"/>
    </source>
</evidence>
<dbReference type="EMBL" id="JBGBPY010000001">
    <property type="protein sequence ID" value="MEY2180978.1"/>
    <property type="molecule type" value="Genomic_DNA"/>
</dbReference>
<feature type="signal peptide" evidence="1">
    <location>
        <begin position="1"/>
        <end position="28"/>
    </location>
</feature>
<comment type="caution">
    <text evidence="2">The sequence shown here is derived from an EMBL/GenBank/DDBJ whole genome shotgun (WGS) entry which is preliminary data.</text>
</comment>
<keyword evidence="1" id="KW-0732">Signal</keyword>
<dbReference type="Pfam" id="PF11101">
    <property type="entry name" value="DUF2884"/>
    <property type="match status" value="1"/>
</dbReference>
<proteinExistence type="predicted"/>
<protein>
    <submittedName>
        <fullName evidence="2">DUF2884 family protein</fullName>
    </submittedName>
</protein>